<accession>A0AAN8MID3</accession>
<dbReference type="Proteomes" id="UP001356427">
    <property type="component" value="Unassembled WGS sequence"/>
</dbReference>
<sequence>MTREEELIRIAKKLDKMVFRNNTEGALDLLNELKSFNMTLKLLQVEDLQQENPTHLL</sequence>
<evidence type="ECO:0000313" key="1">
    <source>
        <dbReference type="EMBL" id="KAK6325997.1"/>
    </source>
</evidence>
<dbReference type="EMBL" id="JAGTTL010000002">
    <property type="protein sequence ID" value="KAK6325997.1"/>
    <property type="molecule type" value="Genomic_DNA"/>
</dbReference>
<dbReference type="AlphaFoldDB" id="A0AAN8MID3"/>
<dbReference type="Gene3D" id="1.20.930.10">
    <property type="entry name" value="Conserved domain common to transcription factors TFIIS, elongin A, CRSP70"/>
    <property type="match status" value="1"/>
</dbReference>
<dbReference type="InterPro" id="IPR035441">
    <property type="entry name" value="TFIIS/LEDGF_dom_sf"/>
</dbReference>
<comment type="caution">
    <text evidence="1">The sequence shown here is derived from an EMBL/GenBank/DDBJ whole genome shotgun (WGS) entry which is preliminary data.</text>
</comment>
<reference evidence="1 2" key="1">
    <citation type="submission" date="2021-04" db="EMBL/GenBank/DDBJ databases">
        <authorList>
            <person name="De Guttry C."/>
            <person name="Zahm M."/>
            <person name="Klopp C."/>
            <person name="Cabau C."/>
            <person name="Louis A."/>
            <person name="Berthelot C."/>
            <person name="Parey E."/>
            <person name="Roest Crollius H."/>
            <person name="Montfort J."/>
            <person name="Robinson-Rechavi M."/>
            <person name="Bucao C."/>
            <person name="Bouchez O."/>
            <person name="Gislard M."/>
            <person name="Lluch J."/>
            <person name="Milhes M."/>
            <person name="Lampietro C."/>
            <person name="Lopez Roques C."/>
            <person name="Donnadieu C."/>
            <person name="Braasch I."/>
            <person name="Desvignes T."/>
            <person name="Postlethwait J."/>
            <person name="Bobe J."/>
            <person name="Wedekind C."/>
            <person name="Guiguen Y."/>
        </authorList>
    </citation>
    <scope>NUCLEOTIDE SEQUENCE [LARGE SCALE GENOMIC DNA]</scope>
    <source>
        <strain evidence="1">Cs_M1</strain>
        <tissue evidence="1">Blood</tissue>
    </source>
</reference>
<feature type="non-terminal residue" evidence="1">
    <location>
        <position position="57"/>
    </location>
</feature>
<protein>
    <submittedName>
        <fullName evidence="1">Uncharacterized protein</fullName>
    </submittedName>
</protein>
<dbReference type="SUPFAM" id="SSF47676">
    <property type="entry name" value="Conserved domain common to transcription factors TFIIS, elongin A, CRSP70"/>
    <property type="match status" value="1"/>
</dbReference>
<organism evidence="1 2">
    <name type="scientific">Coregonus suidteri</name>
    <dbReference type="NCBI Taxonomy" id="861788"/>
    <lineage>
        <taxon>Eukaryota</taxon>
        <taxon>Metazoa</taxon>
        <taxon>Chordata</taxon>
        <taxon>Craniata</taxon>
        <taxon>Vertebrata</taxon>
        <taxon>Euteleostomi</taxon>
        <taxon>Actinopterygii</taxon>
        <taxon>Neopterygii</taxon>
        <taxon>Teleostei</taxon>
        <taxon>Protacanthopterygii</taxon>
        <taxon>Salmoniformes</taxon>
        <taxon>Salmonidae</taxon>
        <taxon>Coregoninae</taxon>
        <taxon>Coregonus</taxon>
    </lineage>
</organism>
<keyword evidence="2" id="KW-1185">Reference proteome</keyword>
<gene>
    <name evidence="1" type="ORF">J4Q44_G00016410</name>
</gene>
<name>A0AAN8MID3_9TELE</name>
<evidence type="ECO:0000313" key="2">
    <source>
        <dbReference type="Proteomes" id="UP001356427"/>
    </source>
</evidence>
<proteinExistence type="predicted"/>